<dbReference type="InterPro" id="IPR006137">
    <property type="entry name" value="NADH_UbQ_OxRdtase-like_20kDa"/>
</dbReference>
<dbReference type="PRINTS" id="PR00614">
    <property type="entry name" value="NIHGNASESMLL"/>
</dbReference>
<dbReference type="GO" id="GO:0051539">
    <property type="term" value="F:4 iron, 4 sulfur cluster binding"/>
    <property type="evidence" value="ECO:0007669"/>
    <property type="project" value="UniProtKB-KW"/>
</dbReference>
<dbReference type="GO" id="GO:0009055">
    <property type="term" value="F:electron transfer activity"/>
    <property type="evidence" value="ECO:0007669"/>
    <property type="project" value="TreeGrafter"/>
</dbReference>
<keyword evidence="16" id="KW-1185">Reference proteome</keyword>
<reference evidence="16" key="3">
    <citation type="journal article" date="2011" name="PLoS ONE">
        <title>Genome sequence of a mesophilic hydrogenotrophic methanogen Methanocella paludicola, the first cultivated representative of the order Methanocellales.</title>
        <authorList>
            <person name="Sakai S."/>
            <person name="Takaki Y."/>
            <person name="Shimamura S."/>
            <person name="Sekine M."/>
            <person name="Tajima T."/>
            <person name="Kosugi H."/>
            <person name="Ichikawa N."/>
            <person name="Tasumi E."/>
            <person name="Hiraki A.T."/>
            <person name="Shimizu A."/>
            <person name="Kato Y."/>
            <person name="Nishiko R."/>
            <person name="Mori K."/>
            <person name="Fujita N."/>
            <person name="Imachi H."/>
            <person name="Takai K."/>
        </authorList>
    </citation>
    <scope>NUCLEOTIDE SEQUENCE [LARGE SCALE GENOMIC DNA]</scope>
    <source>
        <strain evidence="16">DSM 17711 / JCM 13418 / NBRC 101707 / SANAE</strain>
    </source>
</reference>
<evidence type="ECO:0000256" key="9">
    <source>
        <dbReference type="ARBA" id="ARBA00023004"/>
    </source>
</evidence>
<keyword evidence="11 12" id="KW-0003">3Fe-4S</keyword>
<feature type="binding site" evidence="12">
    <location>
        <position position="61"/>
    </location>
    <ligand>
        <name>[4Fe-4S] cluster</name>
        <dbReference type="ChEBI" id="CHEBI:49883"/>
        <label>1</label>
    </ligand>
</feature>
<comment type="cofactor">
    <cofactor evidence="2">
        <name>[4Fe-4S] cluster</name>
        <dbReference type="ChEBI" id="CHEBI:49883"/>
    </cofactor>
</comment>
<keyword evidence="9 12" id="KW-0408">Iron</keyword>
<dbReference type="GO" id="GO:0009375">
    <property type="term" value="C:ferredoxin hydrogenase complex"/>
    <property type="evidence" value="ECO:0007669"/>
    <property type="project" value="InterPro"/>
</dbReference>
<feature type="binding site" evidence="12">
    <location>
        <position position="274"/>
    </location>
    <ligand>
        <name>[4Fe-4S] cluster</name>
        <dbReference type="ChEBI" id="CHEBI:49883"/>
        <label>2</label>
    </ligand>
</feature>
<evidence type="ECO:0000256" key="4">
    <source>
        <dbReference type="ARBA" id="ARBA00006605"/>
    </source>
</evidence>
<feature type="binding site" evidence="12">
    <location>
        <position position="58"/>
    </location>
    <ligand>
        <name>[4Fe-4S] cluster</name>
        <dbReference type="ChEBI" id="CHEBI:49883"/>
        <label>1</label>
    </ligand>
</feature>
<feature type="binding site" evidence="12">
    <location>
        <position position="289"/>
    </location>
    <ligand>
        <name>[3Fe-4S] cluster</name>
        <dbReference type="ChEBI" id="CHEBI:21137"/>
    </ligand>
</feature>
<feature type="domain" description="NADH:ubiquinone oxidoreductase-like 20kDa subunit" evidence="13">
    <location>
        <begin position="58"/>
        <end position="226"/>
    </location>
</feature>
<dbReference type="eggNOG" id="arCOG02474">
    <property type="taxonomic scope" value="Archaea"/>
</dbReference>
<feature type="binding site" evidence="12">
    <location>
        <position position="254"/>
    </location>
    <ligand>
        <name>[4Fe-4S] cluster</name>
        <dbReference type="ChEBI" id="CHEBI:49883"/>
        <label>2</label>
    </ligand>
</feature>
<comment type="cofactor">
    <cofactor evidence="1">
        <name>[3Fe-4S] cluster</name>
        <dbReference type="ChEBI" id="CHEBI:21137"/>
    </cofactor>
</comment>
<dbReference type="GO" id="GO:0016020">
    <property type="term" value="C:membrane"/>
    <property type="evidence" value="ECO:0007669"/>
    <property type="project" value="TreeGrafter"/>
</dbReference>
<evidence type="ECO:0000256" key="6">
    <source>
        <dbReference type="ARBA" id="ARBA00022723"/>
    </source>
</evidence>
<dbReference type="GO" id="GO:0009061">
    <property type="term" value="P:anaerobic respiration"/>
    <property type="evidence" value="ECO:0007669"/>
    <property type="project" value="TreeGrafter"/>
</dbReference>
<feature type="binding site" evidence="12">
    <location>
        <position position="251"/>
    </location>
    <ligand>
        <name>[4Fe-4S] cluster</name>
        <dbReference type="ChEBI" id="CHEBI:49883"/>
        <label>2</label>
    </ligand>
</feature>
<dbReference type="InterPro" id="IPR027394">
    <property type="entry name" value="Cytochrome-c3_hydrogenase_C"/>
</dbReference>
<dbReference type="GO" id="GO:0044569">
    <property type="term" value="C:[Ni-Fe] hydrogenase complex"/>
    <property type="evidence" value="ECO:0007669"/>
    <property type="project" value="TreeGrafter"/>
</dbReference>
<evidence type="ECO:0000256" key="10">
    <source>
        <dbReference type="ARBA" id="ARBA00023014"/>
    </source>
</evidence>
<keyword evidence="5 12" id="KW-0004">4Fe-4S</keyword>
<evidence type="ECO:0000313" key="16">
    <source>
        <dbReference type="Proteomes" id="UP000001882"/>
    </source>
</evidence>
<comment type="subcellular location">
    <subcellularLocation>
        <location evidence="3">Cell envelope</location>
    </subcellularLocation>
</comment>
<dbReference type="Gene3D" id="3.40.50.700">
    <property type="entry name" value="NADH:ubiquinone oxidoreductase-like, 20kDa subunit"/>
    <property type="match status" value="1"/>
</dbReference>
<dbReference type="InterPro" id="IPR001821">
    <property type="entry name" value="NiFe_hydrogenase_ssu"/>
</dbReference>
<dbReference type="PIRSF" id="PIRSF000310">
    <property type="entry name" value="NiFe_hyd_ssu"/>
    <property type="match status" value="1"/>
</dbReference>
<dbReference type="GO" id="GO:0046872">
    <property type="term" value="F:metal ion binding"/>
    <property type="evidence" value="ECO:0007669"/>
    <property type="project" value="UniProtKB-KW"/>
</dbReference>
<keyword evidence="7" id="KW-0732">Signal</keyword>
<sequence>MDEGMDEGKNDLRLTRRSFLAAAGVVGAALFLKANAPAVAAAIAGSDKKLVWLRGSGCGGCTASMLNGGDPDVLSALEKVGLEPEYHDEFMLQQGVFVDGSLSGSSDHNSRIRLSELLAGGDYVLVVEGAIPDGPEGSGRYCMSGAMPFKQLFTEAAPGASCIVAAGTCASYGGVSRLFRAADAAGVAFGGTSRLKGAMSRYGVDNKVINVPGCPTHPEWLLLVLADVLSGRDVALDMYGRPVALFGATVHDSCPRRGAYDRGDRDNEFSGGNCLYSLGCKGPLAYADCPTRRWNGASSMCTRAGGPCVACVEPAFPDAFMPFFGKSESKELFADLAVDDIAKVVIGASAIGAGIHAVKRLAIGESGREEKGEKK</sequence>
<evidence type="ECO:0000256" key="12">
    <source>
        <dbReference type="PIRSR" id="PIRSR000310-1"/>
    </source>
</evidence>
<evidence type="ECO:0000259" key="13">
    <source>
        <dbReference type="Pfam" id="PF01058"/>
    </source>
</evidence>
<organism evidence="15 16">
    <name type="scientific">Methanocella paludicola (strain DSM 17711 / JCM 13418 / NBRC 101707 / SANAE)</name>
    <dbReference type="NCBI Taxonomy" id="304371"/>
    <lineage>
        <taxon>Archaea</taxon>
        <taxon>Methanobacteriati</taxon>
        <taxon>Methanobacteriota</taxon>
        <taxon>Stenosarchaea group</taxon>
        <taxon>Methanomicrobia</taxon>
        <taxon>Methanocellales</taxon>
        <taxon>Methanocellaceae</taxon>
        <taxon>Methanocella</taxon>
    </lineage>
</organism>
<dbReference type="Gene3D" id="4.10.480.10">
    <property type="entry name" value="Cytochrome-c3 hydrogenase, C-terminal domain"/>
    <property type="match status" value="1"/>
</dbReference>
<feature type="binding site" evidence="12">
    <location>
        <position position="311"/>
    </location>
    <ligand>
        <name>[3Fe-4S] cluster</name>
        <dbReference type="ChEBI" id="CHEBI:21137"/>
    </ligand>
</feature>
<dbReference type="PROSITE" id="PS51318">
    <property type="entry name" value="TAT"/>
    <property type="match status" value="1"/>
</dbReference>
<dbReference type="SUPFAM" id="SSF56770">
    <property type="entry name" value="HydA/Nqo6-like"/>
    <property type="match status" value="1"/>
</dbReference>
<dbReference type="InParanoid" id="D1Z2T4"/>
<dbReference type="Pfam" id="PF01058">
    <property type="entry name" value="Oxidored_q6"/>
    <property type="match status" value="1"/>
</dbReference>
<gene>
    <name evidence="15" type="primary">vhtG</name>
    <name evidence="15" type="ordered locus">MCP_2934</name>
</gene>
<dbReference type="STRING" id="304371.MCP_2934"/>
<dbReference type="PANTHER" id="PTHR30013">
    <property type="entry name" value="NIFE / NIFESE HYDROGENASE SMALL SUBUNIT FAMILY MEMBER"/>
    <property type="match status" value="1"/>
</dbReference>
<dbReference type="Proteomes" id="UP000001882">
    <property type="component" value="Chromosome"/>
</dbReference>
<reference evidence="15 16" key="1">
    <citation type="journal article" date="2007" name="Appl. Environ. Microbiol.">
        <title>Isolation of key methanogens for global methane emission from rice paddy fields: a novel isolate affiliated with the clone cluster rice cluster I.</title>
        <authorList>
            <person name="Sakai S."/>
            <person name="Imachi H."/>
            <person name="Sekiguchi Y."/>
            <person name="Ohashi A."/>
            <person name="Harada H."/>
            <person name="Kamagata Y."/>
        </authorList>
    </citation>
    <scope>NUCLEOTIDE SEQUENCE [LARGE SCALE GENOMIC DNA]</scope>
    <source>
        <strain evidence="16">DSM 17711 / JCM 13418 / NBRC 101707 / SANAE</strain>
    </source>
</reference>
<keyword evidence="10 12" id="KW-0411">Iron-sulfur</keyword>
<dbReference type="EMBL" id="AP011532">
    <property type="protein sequence ID" value="BAI63006.1"/>
    <property type="molecule type" value="Genomic_DNA"/>
</dbReference>
<evidence type="ECO:0000313" key="15">
    <source>
        <dbReference type="EMBL" id="BAI63006.1"/>
    </source>
</evidence>
<dbReference type="InterPro" id="IPR037148">
    <property type="entry name" value="NiFe-Hase_small_C_sf"/>
</dbReference>
<dbReference type="GO" id="GO:0008901">
    <property type="term" value="F:ferredoxin hydrogenase activity"/>
    <property type="evidence" value="ECO:0007669"/>
    <property type="project" value="InterPro"/>
</dbReference>
<comment type="similarity">
    <text evidence="4">Belongs to the [NiFe]/[NiFeSe] hydrogenase small subunit family.</text>
</comment>
<dbReference type="InterPro" id="IPR037024">
    <property type="entry name" value="NiFe_Hase_small_N_sf"/>
</dbReference>
<accession>D1Z2T4</accession>
<feature type="domain" description="Cytochrome-c3 hydrogenase C-terminal" evidence="14">
    <location>
        <begin position="246"/>
        <end position="323"/>
    </location>
</feature>
<evidence type="ECO:0000256" key="5">
    <source>
        <dbReference type="ARBA" id="ARBA00022485"/>
    </source>
</evidence>
<dbReference type="NCBIfam" id="TIGR00391">
    <property type="entry name" value="hydA"/>
    <property type="match status" value="1"/>
</dbReference>
<dbReference type="KEGG" id="mpd:MCP_2934"/>
<dbReference type="PANTHER" id="PTHR30013:SF7">
    <property type="entry name" value="HYDROGENASE-2 SMALL CHAIN"/>
    <property type="match status" value="1"/>
</dbReference>
<evidence type="ECO:0000259" key="14">
    <source>
        <dbReference type="Pfam" id="PF14720"/>
    </source>
</evidence>
<feature type="binding site" evidence="12">
    <location>
        <position position="280"/>
    </location>
    <ligand>
        <name>[4Fe-4S] cluster</name>
        <dbReference type="ChEBI" id="CHEBI:49883"/>
        <label>2</label>
    </ligand>
</feature>
<evidence type="ECO:0000256" key="1">
    <source>
        <dbReference type="ARBA" id="ARBA00001927"/>
    </source>
</evidence>
<dbReference type="AlphaFoldDB" id="D1Z2T4"/>
<proteinExistence type="inferred from homology"/>
<reference evidence="15 16" key="2">
    <citation type="journal article" date="2008" name="Int. J. Syst. Evol. Microbiol.">
        <title>Methanocella paludicola gen. nov., sp. nov., a methane-producing archaeon, the first isolate of the lineage 'Rice Cluster I', and proposal of the new archaeal order Methanocellales ord. nov.</title>
        <authorList>
            <person name="Sakai S."/>
            <person name="Imachi H."/>
            <person name="Hanada S."/>
            <person name="Ohashi A."/>
            <person name="Harada H."/>
            <person name="Kamagata Y."/>
        </authorList>
    </citation>
    <scope>NUCLEOTIDE SEQUENCE [LARGE SCALE GENOMIC DNA]</scope>
    <source>
        <strain evidence="16">DSM 17711 / JCM 13418 / NBRC 101707 / SANAE</strain>
    </source>
</reference>
<dbReference type="GO" id="GO:0051538">
    <property type="term" value="F:3 iron, 4 sulfur cluster binding"/>
    <property type="evidence" value="ECO:0007669"/>
    <property type="project" value="UniProtKB-KW"/>
</dbReference>
<keyword evidence="8" id="KW-0560">Oxidoreductase</keyword>
<feature type="binding site" evidence="12">
    <location>
        <position position="169"/>
    </location>
    <ligand>
        <name>[4Fe-4S] cluster</name>
        <dbReference type="ChEBI" id="CHEBI:49883"/>
        <label>1</label>
    </ligand>
</feature>
<keyword evidence="6 12" id="KW-0479">Metal-binding</keyword>
<protein>
    <submittedName>
        <fullName evidence="15">F420-non-reducing hydrogenase small subunit</fullName>
    </submittedName>
</protein>
<name>D1Z2T4_METPS</name>
<evidence type="ECO:0000256" key="2">
    <source>
        <dbReference type="ARBA" id="ARBA00001966"/>
    </source>
</evidence>
<evidence type="ECO:0000256" key="11">
    <source>
        <dbReference type="ARBA" id="ARBA00023291"/>
    </source>
</evidence>
<evidence type="ECO:0000256" key="7">
    <source>
        <dbReference type="ARBA" id="ARBA00022729"/>
    </source>
</evidence>
<evidence type="ECO:0000256" key="3">
    <source>
        <dbReference type="ARBA" id="ARBA00004196"/>
    </source>
</evidence>
<dbReference type="Pfam" id="PF14720">
    <property type="entry name" value="NiFe_hyd_SSU_C"/>
    <property type="match status" value="1"/>
</dbReference>
<evidence type="ECO:0000256" key="8">
    <source>
        <dbReference type="ARBA" id="ARBA00023002"/>
    </source>
</evidence>
<feature type="binding site" evidence="12">
    <location>
        <position position="214"/>
    </location>
    <ligand>
        <name>[4Fe-4S] cluster</name>
        <dbReference type="ChEBI" id="CHEBI:49883"/>
        <label>1</label>
    </ligand>
</feature>
<dbReference type="InterPro" id="IPR006311">
    <property type="entry name" value="TAT_signal"/>
</dbReference>
<feature type="binding site" evidence="12">
    <location>
        <position position="308"/>
    </location>
    <ligand>
        <name>[3Fe-4S] cluster</name>
        <dbReference type="ChEBI" id="CHEBI:21137"/>
    </ligand>
</feature>